<protein>
    <submittedName>
        <fullName evidence="2">Uncharacterized protein</fullName>
    </submittedName>
</protein>
<name>A0ABS1DSJ3_RUBGE</name>
<organism evidence="2 3">
    <name type="scientific">Rubrivivax gelatinosus</name>
    <name type="common">Rhodocyclus gelatinosus</name>
    <name type="synonym">Rhodopseudomonas gelatinosa</name>
    <dbReference type="NCBI Taxonomy" id="28068"/>
    <lineage>
        <taxon>Bacteria</taxon>
        <taxon>Pseudomonadati</taxon>
        <taxon>Pseudomonadota</taxon>
        <taxon>Betaproteobacteria</taxon>
        <taxon>Burkholderiales</taxon>
        <taxon>Sphaerotilaceae</taxon>
        <taxon>Rubrivivax</taxon>
    </lineage>
</organism>
<keyword evidence="3" id="KW-1185">Reference proteome</keyword>
<accession>A0ABS1DSJ3</accession>
<feature type="transmembrane region" description="Helical" evidence="1">
    <location>
        <begin position="81"/>
        <end position="102"/>
    </location>
</feature>
<gene>
    <name evidence="2" type="ORF">CKO43_05050</name>
</gene>
<reference evidence="2" key="1">
    <citation type="submission" date="2017-08" db="EMBL/GenBank/DDBJ databases">
        <authorList>
            <person name="Imhoff J.F."/>
            <person name="Rahn T."/>
            <person name="Kuenzel S."/>
            <person name="Neulinger S.C."/>
        </authorList>
    </citation>
    <scope>NUCLEOTIDE SEQUENCE</scope>
    <source>
        <strain evidence="2">IM 151</strain>
    </source>
</reference>
<reference evidence="2" key="2">
    <citation type="journal article" date="2020" name="Microorganisms">
        <title>Osmotic Adaptation and Compatible Solute Biosynthesis of Phototrophic Bacteria as Revealed from Genome Analyses.</title>
        <authorList>
            <person name="Imhoff J.F."/>
            <person name="Rahn T."/>
            <person name="Kunzel S."/>
            <person name="Keller A."/>
            <person name="Neulinger S.C."/>
        </authorList>
    </citation>
    <scope>NUCLEOTIDE SEQUENCE</scope>
    <source>
        <strain evidence="2">IM 151</strain>
    </source>
</reference>
<dbReference type="EMBL" id="NRRU01000013">
    <property type="protein sequence ID" value="MBK1712145.1"/>
    <property type="molecule type" value="Genomic_DNA"/>
</dbReference>
<proteinExistence type="predicted"/>
<sequence>MWFFFVRGPRPDLHVWPGRRIVSAVDALAWPAGIAACICAVPADAGLVGMVGLAGCGFLAIRRLARAVFANERYRLTTVGLWRLLAPLIVFTALLKLGQILVAG</sequence>
<keyword evidence="1" id="KW-0812">Transmembrane</keyword>
<dbReference type="RefSeq" id="WP_200378024.1">
    <property type="nucleotide sequence ID" value="NZ_NRRU01000013.1"/>
</dbReference>
<keyword evidence="1" id="KW-0472">Membrane</keyword>
<evidence type="ECO:0000313" key="2">
    <source>
        <dbReference type="EMBL" id="MBK1712145.1"/>
    </source>
</evidence>
<feature type="transmembrane region" description="Helical" evidence="1">
    <location>
        <begin position="28"/>
        <end position="61"/>
    </location>
</feature>
<evidence type="ECO:0000256" key="1">
    <source>
        <dbReference type="SAM" id="Phobius"/>
    </source>
</evidence>
<dbReference type="Proteomes" id="UP001041814">
    <property type="component" value="Unassembled WGS sequence"/>
</dbReference>
<keyword evidence="1" id="KW-1133">Transmembrane helix</keyword>
<comment type="caution">
    <text evidence="2">The sequence shown here is derived from an EMBL/GenBank/DDBJ whole genome shotgun (WGS) entry which is preliminary data.</text>
</comment>
<evidence type="ECO:0000313" key="3">
    <source>
        <dbReference type="Proteomes" id="UP001041814"/>
    </source>
</evidence>